<evidence type="ECO:0000256" key="5">
    <source>
        <dbReference type="PROSITE-ProRule" id="PRU00076"/>
    </source>
</evidence>
<dbReference type="PROSITE" id="PS01187">
    <property type="entry name" value="EGF_CA"/>
    <property type="match status" value="1"/>
</dbReference>
<dbReference type="PROSITE" id="PS00010">
    <property type="entry name" value="ASX_HYDROXYL"/>
    <property type="match status" value="1"/>
</dbReference>
<dbReference type="GO" id="GO:0030855">
    <property type="term" value="P:epithelial cell differentiation"/>
    <property type="evidence" value="ECO:0007669"/>
    <property type="project" value="UniProtKB-ARBA"/>
</dbReference>
<dbReference type="SUPFAM" id="SSF49854">
    <property type="entry name" value="Spermadhesin, CUB domain"/>
    <property type="match status" value="1"/>
</dbReference>
<dbReference type="AlphaFoldDB" id="A0A3Q1CKS9"/>
<keyword evidence="11" id="KW-1185">Reference proteome</keyword>
<dbReference type="Ensembl" id="ENSAOCT00000017320.2">
    <property type="protein sequence ID" value="ENSAOCP00000026338.2"/>
    <property type="gene ID" value="ENSAOCG00000014527.2"/>
</dbReference>
<dbReference type="GO" id="GO:0005509">
    <property type="term" value="F:calcium ion binding"/>
    <property type="evidence" value="ECO:0007669"/>
    <property type="project" value="InterPro"/>
</dbReference>
<keyword evidence="4" id="KW-1015">Disulfide bond</keyword>
<dbReference type="CDD" id="cd00054">
    <property type="entry name" value="EGF_CA"/>
    <property type="match status" value="1"/>
</dbReference>
<dbReference type="KEGG" id="aoce:111564140"/>
<evidence type="ECO:0000313" key="10">
    <source>
        <dbReference type="Ensembl" id="ENSAOCP00000026338.2"/>
    </source>
</evidence>
<dbReference type="Gene3D" id="2.10.25.10">
    <property type="entry name" value="Laminin"/>
    <property type="match status" value="1"/>
</dbReference>
<keyword evidence="1 5" id="KW-0245">EGF-like domain</keyword>
<evidence type="ECO:0000256" key="1">
    <source>
        <dbReference type="ARBA" id="ARBA00022536"/>
    </source>
</evidence>
<dbReference type="PROSITE" id="PS01180">
    <property type="entry name" value="CUB"/>
    <property type="match status" value="1"/>
</dbReference>
<dbReference type="SMART" id="SM00181">
    <property type="entry name" value="EGF"/>
    <property type="match status" value="1"/>
</dbReference>
<evidence type="ECO:0000256" key="6">
    <source>
        <dbReference type="SAM" id="MobiDB-lite"/>
    </source>
</evidence>
<dbReference type="GeneID" id="111564140"/>
<dbReference type="InterPro" id="IPR001881">
    <property type="entry name" value="EGF-like_Ca-bd_dom"/>
</dbReference>
<dbReference type="CDD" id="cd00041">
    <property type="entry name" value="CUB"/>
    <property type="match status" value="1"/>
</dbReference>
<dbReference type="Pfam" id="PF07645">
    <property type="entry name" value="EGF_CA"/>
    <property type="match status" value="1"/>
</dbReference>
<feature type="compositionally biased region" description="Basic and acidic residues" evidence="6">
    <location>
        <begin position="373"/>
        <end position="407"/>
    </location>
</feature>
<sequence length="749" mass="83617">MKYYSDLCWTTLILTARKRKRNQLFDEVHLLREKRKIAVELKLRGSTWLHFFTHSSSLAEKVWIVKMPRKNSLNFKSGLLVFLLKFAIFWKYCDAQVNREESTTPPYEHGGDGSAFFALRSCHQLLHGDSGEFFSPDYLCSNPSLWCNWTIQVDAGKRINLHLEDLTPDDSCHLKKDQIHVDEPTGHLVGHKVLQKCWREAKYTSSSNTLYVVLLIGGWPSPPYRGFYGRYQAFGPPVVYNPQEGFTVRSSESEPSTAHMDTGEFETVMNSEVTESANSDLAYDYSDQHNEESEQAADNEVGENLHLPSENYSHVYQFPAESTAPPYRTVRSGRGVPHQGSRSGTAVHPAPPQLSDNSQHHELRTSTPTAIRRNVEAAEESRTHRRLEEKSADGSEQAKEEGEKRMDVMQASEQLPSPSEGSEPQHTEQSHPQPNMVEPLSDHRGIPNMRNHSDSPHLPGDHLFEIAVELNFSQDLEESWDNEARSLLLSVKNMISKQLEILHTPLSISSKRIKRLNAGVLYILWLQIGQEPGGLQVHRVIHSALQNLIAAGVGLRGNHRKAVILSVSTADVNECGTQLVLCDINADCVNRFGSYSCHCRPGFQDESRLGSGGTNCVDVKAAGCSSGLSSEAKGVYVLFFLLSSLILMLLVAAGMIYRRHHQGTFLVRCHSSSSISSPDHNNNNHHHPDDGYSSPTDCDLPPPPPPVRGPREAWGQVKGHGPAVDLPLLRFSPLLPPDSYIDPQEGGKM</sequence>
<accession>A0A3Q1CKS9</accession>
<evidence type="ECO:0000313" key="11">
    <source>
        <dbReference type="Proteomes" id="UP001501940"/>
    </source>
</evidence>
<evidence type="ECO:0000259" key="9">
    <source>
        <dbReference type="PROSITE" id="PS50026"/>
    </source>
</evidence>
<keyword evidence="7" id="KW-0472">Membrane</keyword>
<feature type="region of interest" description="Disordered" evidence="6">
    <location>
        <begin position="324"/>
        <end position="439"/>
    </location>
</feature>
<comment type="caution">
    <text evidence="5">Lacks conserved residue(s) required for the propagation of feature annotation.</text>
</comment>
<dbReference type="InterPro" id="IPR000742">
    <property type="entry name" value="EGF"/>
</dbReference>
<feature type="transmembrane region" description="Helical" evidence="7">
    <location>
        <begin position="634"/>
        <end position="657"/>
    </location>
</feature>
<reference evidence="10" key="2">
    <citation type="submission" date="2025-08" db="UniProtKB">
        <authorList>
            <consortium name="Ensembl"/>
        </authorList>
    </citation>
    <scope>IDENTIFICATION</scope>
</reference>
<evidence type="ECO:0000256" key="7">
    <source>
        <dbReference type="SAM" id="Phobius"/>
    </source>
</evidence>
<evidence type="ECO:0008006" key="12">
    <source>
        <dbReference type="Google" id="ProtNLM"/>
    </source>
</evidence>
<dbReference type="OMA" id="HAEEDAH"/>
<dbReference type="Proteomes" id="UP001501940">
    <property type="component" value="Chromosome 4"/>
</dbReference>
<dbReference type="STRING" id="80972.ENSAOCP00000026338"/>
<dbReference type="InterPro" id="IPR035914">
    <property type="entry name" value="Sperma_CUB_dom_sf"/>
</dbReference>
<dbReference type="SMART" id="SM00042">
    <property type="entry name" value="CUB"/>
    <property type="match status" value="1"/>
</dbReference>
<feature type="domain" description="CUB" evidence="8">
    <location>
        <begin position="122"/>
        <end position="234"/>
    </location>
</feature>
<name>A0A3Q1CKS9_AMPOC</name>
<dbReference type="PROSITE" id="PS50026">
    <property type="entry name" value="EGF_3"/>
    <property type="match status" value="1"/>
</dbReference>
<reference evidence="10" key="3">
    <citation type="submission" date="2025-09" db="UniProtKB">
        <authorList>
            <consortium name="Ensembl"/>
        </authorList>
    </citation>
    <scope>IDENTIFICATION</scope>
</reference>
<keyword evidence="7" id="KW-0812">Transmembrane</keyword>
<dbReference type="Gene3D" id="2.60.120.290">
    <property type="entry name" value="Spermadhesin, CUB domain"/>
    <property type="match status" value="1"/>
</dbReference>
<evidence type="ECO:0000256" key="2">
    <source>
        <dbReference type="ARBA" id="ARBA00022729"/>
    </source>
</evidence>
<feature type="region of interest" description="Disordered" evidence="6">
    <location>
        <begin position="676"/>
        <end position="749"/>
    </location>
</feature>
<keyword evidence="2" id="KW-0732">Signal</keyword>
<feature type="compositionally biased region" description="Polar residues" evidence="6">
    <location>
        <begin position="411"/>
        <end position="422"/>
    </location>
</feature>
<keyword evidence="7" id="KW-1133">Transmembrane helix</keyword>
<dbReference type="Pfam" id="PF00431">
    <property type="entry name" value="CUB"/>
    <property type="match status" value="1"/>
</dbReference>
<protein>
    <recommendedName>
        <fullName evidence="12">CUB domain-containing protein</fullName>
    </recommendedName>
</protein>
<reference evidence="10 11" key="1">
    <citation type="submission" date="2022-01" db="EMBL/GenBank/DDBJ databases">
        <title>A chromosome-scale genome assembly of the false clownfish, Amphiprion ocellaris.</title>
        <authorList>
            <person name="Ryu T."/>
        </authorList>
    </citation>
    <scope>NUCLEOTIDE SEQUENCE [LARGE SCALE GENOMIC DNA]</scope>
</reference>
<organism evidence="10 11">
    <name type="scientific">Amphiprion ocellaris</name>
    <name type="common">Clown anemonefish</name>
    <dbReference type="NCBI Taxonomy" id="80972"/>
    <lineage>
        <taxon>Eukaryota</taxon>
        <taxon>Metazoa</taxon>
        <taxon>Chordata</taxon>
        <taxon>Craniata</taxon>
        <taxon>Vertebrata</taxon>
        <taxon>Euteleostomi</taxon>
        <taxon>Actinopterygii</taxon>
        <taxon>Neopterygii</taxon>
        <taxon>Teleostei</taxon>
        <taxon>Neoteleostei</taxon>
        <taxon>Acanthomorphata</taxon>
        <taxon>Ovalentaria</taxon>
        <taxon>Pomacentridae</taxon>
        <taxon>Amphiprion</taxon>
    </lineage>
</organism>
<proteinExistence type="predicted"/>
<evidence type="ECO:0000259" key="8">
    <source>
        <dbReference type="PROSITE" id="PS01180"/>
    </source>
</evidence>
<dbReference type="SUPFAM" id="SSF57196">
    <property type="entry name" value="EGF/Laminin"/>
    <property type="match status" value="1"/>
</dbReference>
<dbReference type="InterPro" id="IPR049883">
    <property type="entry name" value="NOTCH1_EGF-like"/>
</dbReference>
<dbReference type="RefSeq" id="XP_023119324.2">
    <property type="nucleotide sequence ID" value="XM_023263556.3"/>
</dbReference>
<dbReference type="InterPro" id="IPR018097">
    <property type="entry name" value="EGF_Ca-bd_CS"/>
</dbReference>
<dbReference type="InterPro" id="IPR000152">
    <property type="entry name" value="EGF-type_Asp/Asn_hydroxyl_site"/>
</dbReference>
<dbReference type="InterPro" id="IPR000859">
    <property type="entry name" value="CUB_dom"/>
</dbReference>
<keyword evidence="3" id="KW-0677">Repeat</keyword>
<feature type="domain" description="EGF-like" evidence="9">
    <location>
        <begin position="571"/>
        <end position="606"/>
    </location>
</feature>
<dbReference type="FunFam" id="2.10.25.10:FF:000038">
    <property type="entry name" value="Fibrillin 2"/>
    <property type="match status" value="1"/>
</dbReference>
<evidence type="ECO:0000256" key="4">
    <source>
        <dbReference type="ARBA" id="ARBA00023157"/>
    </source>
</evidence>
<dbReference type="SMART" id="SM00179">
    <property type="entry name" value="EGF_CA"/>
    <property type="match status" value="1"/>
</dbReference>
<dbReference type="GeneTree" id="ENSGT01110000267296"/>
<evidence type="ECO:0000256" key="3">
    <source>
        <dbReference type="ARBA" id="ARBA00022737"/>
    </source>
</evidence>